<dbReference type="InterPro" id="IPR049578">
    <property type="entry name" value="CAXIP1-like_GIY-YIG_dom"/>
</dbReference>
<proteinExistence type="predicted"/>
<evidence type="ECO:0000313" key="2">
    <source>
        <dbReference type="EMBL" id="BBN14934.1"/>
    </source>
</evidence>
<reference evidence="2" key="2">
    <citation type="journal article" date="2019" name="Curr. Biol.">
        <title>Chromatin organization in early land plants reveals an ancestral association between H3K27me3, transposons, and constitutive heterochromatin.</title>
        <authorList>
            <person name="Montgomery S.A."/>
            <person name="Tanizawa Y."/>
            <person name="Galik B."/>
            <person name="Wang N."/>
            <person name="Ito T."/>
            <person name="Mochizuki T."/>
            <person name="Akimcheva S."/>
            <person name="Bowman J."/>
            <person name="Cognat V."/>
            <person name="Drouard L."/>
            <person name="Ekker H."/>
            <person name="Houng S."/>
            <person name="Kohchi T."/>
            <person name="Lin S."/>
            <person name="Liu L.D."/>
            <person name="Nakamura Y."/>
            <person name="Valeeva L.R."/>
            <person name="Shakirov E.V."/>
            <person name="Shippen D.E."/>
            <person name="Wei W."/>
            <person name="Yagura M."/>
            <person name="Yamaoka S."/>
            <person name="Yamato K.T."/>
            <person name="Liu C."/>
            <person name="Berger F."/>
        </authorList>
    </citation>
    <scope>NUCLEOTIDE SEQUENCE [LARGE SCALE GENOMIC DNA]</scope>
    <source>
        <strain evidence="2">Tak-1</strain>
    </source>
</reference>
<dbReference type="Proteomes" id="UP000077202">
    <property type="component" value="Unassembled WGS sequence"/>
</dbReference>
<evidence type="ECO:0000313" key="5">
    <source>
        <dbReference type="Proteomes" id="UP001162541"/>
    </source>
</evidence>
<dbReference type="EMBL" id="AP019871">
    <property type="protein sequence ID" value="BBN14934.1"/>
    <property type="molecule type" value="Genomic_DNA"/>
</dbReference>
<feature type="compositionally biased region" description="Low complexity" evidence="1">
    <location>
        <begin position="44"/>
        <end position="64"/>
    </location>
</feature>
<keyword evidence="4" id="KW-1185">Reference proteome</keyword>
<evidence type="ECO:0008006" key="6">
    <source>
        <dbReference type="Google" id="ProtNLM"/>
    </source>
</evidence>
<dbReference type="Proteomes" id="UP001162541">
    <property type="component" value="Chromosome 6"/>
</dbReference>
<reference evidence="5" key="3">
    <citation type="journal article" date="2020" name="Curr. Biol.">
        <title>Chromatin organization in early land plants reveals an ancestral association between H3K27me3, transposons, and constitutive heterochromatin.</title>
        <authorList>
            <person name="Montgomery S.A."/>
            <person name="Tanizawa Y."/>
            <person name="Galik B."/>
            <person name="Wang N."/>
            <person name="Ito T."/>
            <person name="Mochizuki T."/>
            <person name="Akimcheva S."/>
            <person name="Bowman J.L."/>
            <person name="Cognat V."/>
            <person name="Marechal-Drouard L."/>
            <person name="Ekker H."/>
            <person name="Hong S.F."/>
            <person name="Kohchi T."/>
            <person name="Lin S.S."/>
            <person name="Liu L.D."/>
            <person name="Nakamura Y."/>
            <person name="Valeeva L.R."/>
            <person name="Shakirov E.V."/>
            <person name="Shippen D.E."/>
            <person name="Wei W.L."/>
            <person name="Yagura M."/>
            <person name="Yamaoka S."/>
            <person name="Yamato K.T."/>
            <person name="Liu C."/>
            <person name="Berger F."/>
        </authorList>
    </citation>
    <scope>NUCLEOTIDE SEQUENCE [LARGE SCALE GENOMIC DNA]</scope>
    <source>
        <strain evidence="5">Tak-1</strain>
    </source>
</reference>
<accession>A0A176WC33</accession>
<organism evidence="3 4">
    <name type="scientific">Marchantia polymorpha subsp. ruderalis</name>
    <dbReference type="NCBI Taxonomy" id="1480154"/>
    <lineage>
        <taxon>Eukaryota</taxon>
        <taxon>Viridiplantae</taxon>
        <taxon>Streptophyta</taxon>
        <taxon>Embryophyta</taxon>
        <taxon>Marchantiophyta</taxon>
        <taxon>Marchantiopsida</taxon>
        <taxon>Marchantiidae</taxon>
        <taxon>Marchantiales</taxon>
        <taxon>Marchantiaceae</taxon>
        <taxon>Marchantia</taxon>
    </lineage>
</organism>
<dbReference type="EMBL" id="LVLJ01001351">
    <property type="protein sequence ID" value="OAE30203.1"/>
    <property type="molecule type" value="Genomic_DNA"/>
</dbReference>
<protein>
    <recommendedName>
        <fullName evidence="6">GIY-YIG domain-containing protein</fullName>
    </recommendedName>
</protein>
<name>A0A176WC33_MARPO</name>
<evidence type="ECO:0000313" key="4">
    <source>
        <dbReference type="Proteomes" id="UP000077202"/>
    </source>
</evidence>
<feature type="region of interest" description="Disordered" evidence="1">
    <location>
        <begin position="44"/>
        <end position="67"/>
    </location>
</feature>
<evidence type="ECO:0000256" key="1">
    <source>
        <dbReference type="SAM" id="MobiDB-lite"/>
    </source>
</evidence>
<dbReference type="CDD" id="cd10450">
    <property type="entry name" value="GIY-YIG_AtGrxS16_like"/>
    <property type="match status" value="1"/>
</dbReference>
<evidence type="ECO:0000313" key="3">
    <source>
        <dbReference type="EMBL" id="OAE30203.1"/>
    </source>
</evidence>
<dbReference type="AlphaFoldDB" id="A0A176WC33"/>
<gene>
    <name evidence="3" type="ORF">AXG93_4295s1590</name>
    <name evidence="2" type="ORF">Mp_6g15630</name>
</gene>
<reference evidence="3 4" key="1">
    <citation type="submission" date="2016-03" db="EMBL/GenBank/DDBJ databases">
        <title>Mechanisms controlling the formation of the plant cell surface in tip-growing cells are functionally conserved among land plants.</title>
        <authorList>
            <person name="Honkanen S."/>
            <person name="Jones V.A."/>
            <person name="Morieri G."/>
            <person name="Champion C."/>
            <person name="Hetherington A.J."/>
            <person name="Kelly S."/>
            <person name="Saint-Marcoux D."/>
            <person name="Proust H."/>
            <person name="Prescott H."/>
            <person name="Dolan L."/>
        </authorList>
    </citation>
    <scope>NUCLEOTIDE SEQUENCE [LARGE SCALE GENOMIC DNA]</scope>
    <source>
        <strain evidence="4">cv. Tak-1 and cv. Tak-2</strain>
        <tissue evidence="3">Whole gametophyte</tissue>
    </source>
</reference>
<sequence length="418" mass="46130">MASMLSLSSTSGVLASASTAGPVRSVVDSASSSGASFTPFTGLRGSSCSSSNGVSKGHLAVSRSRSSRSYKQRRSAVVAMAAEEGAIPSLNDIPLTLYINQQGRIQPAVEKSTKASVFAIFDQNKKIQYIGFSRDVRNTLRTLMGRRPTLCYYYKLYNLDSLDQQRMLSCRQQWVSELGLPPVGNADPVQKNLWEQASDAGSISERGRQAAATSMAKTFLQTMADRGLKEEMVYNPELLAAGKCDVLPSLDQTAAEIASAAKALAEQAAKRRAVVVTSPQGENIEFEIFFEFKFPTNGGWMYDILVSKDDKETRHRVICGRIYPEAVNITEDRFVEIVMGFLLHKKVPRRTEGLMSGDMFPINYFAVSEVAQRFDDMKEWFVGELPETYWRFNKIHSYGPAADSVPELGPANVTTWTN</sequence>